<keyword evidence="2" id="KW-1185">Reference proteome</keyword>
<evidence type="ECO:0000313" key="2">
    <source>
        <dbReference type="Proteomes" id="UP000053097"/>
    </source>
</evidence>
<dbReference type="OrthoDB" id="6619788at2759"/>
<sequence length="367" mass="41772">MPRKGVKYQSSWTLHDENIENVEHVSLAPELQQELGCSVGEHVFLEYPWAYVSREVILSLANVTGSPLEPYQDKIKAYEGNTFLVGYSSTQLSACDFVICLTEEARSAIVKRNAGISKSIRNEVIRRIRKTGRLWKSLGSESQLDERQIRNTREVFEVEVRLPVESLGLNRKLSDRLSEASYDSYVELIPYEKFENIEKKCISRITQTHFEPRDVEMQTYPGHPKSAWTQYVYEDTLNLQADNGASKDEEEKDPLELFLEAHAQEMIDAVCYNTVMNVYVDDIEMLTRRGSEIAWPGDDEITYAERFSLVYLRLTIGKVVSDASWHPSLAGYMAISYVSVPSAVGYDATTSTKSESTVLLWSLDDSL</sequence>
<evidence type="ECO:0000313" key="1">
    <source>
        <dbReference type="EMBL" id="EZA54093.1"/>
    </source>
</evidence>
<dbReference type="EMBL" id="KK107260">
    <property type="protein sequence ID" value="EZA54093.1"/>
    <property type="molecule type" value="Genomic_DNA"/>
</dbReference>
<name>A0A026WDR8_OOCBI</name>
<organism evidence="1 2">
    <name type="scientific">Ooceraea biroi</name>
    <name type="common">Clonal raider ant</name>
    <name type="synonym">Cerapachys biroi</name>
    <dbReference type="NCBI Taxonomy" id="2015173"/>
    <lineage>
        <taxon>Eukaryota</taxon>
        <taxon>Metazoa</taxon>
        <taxon>Ecdysozoa</taxon>
        <taxon>Arthropoda</taxon>
        <taxon>Hexapoda</taxon>
        <taxon>Insecta</taxon>
        <taxon>Pterygota</taxon>
        <taxon>Neoptera</taxon>
        <taxon>Endopterygota</taxon>
        <taxon>Hymenoptera</taxon>
        <taxon>Apocrita</taxon>
        <taxon>Aculeata</taxon>
        <taxon>Formicoidea</taxon>
        <taxon>Formicidae</taxon>
        <taxon>Dorylinae</taxon>
        <taxon>Ooceraea</taxon>
    </lineage>
</organism>
<dbReference type="STRING" id="2015173.A0A026WDR8"/>
<proteinExistence type="predicted"/>
<dbReference type="AlphaFoldDB" id="A0A026WDR8"/>
<protein>
    <submittedName>
        <fullName evidence="1">WD repeat-containing protein</fullName>
    </submittedName>
</protein>
<dbReference type="Proteomes" id="UP000053097">
    <property type="component" value="Unassembled WGS sequence"/>
</dbReference>
<reference evidence="1 2" key="1">
    <citation type="journal article" date="2014" name="Curr. Biol.">
        <title>The genome of the clonal raider ant Cerapachys biroi.</title>
        <authorList>
            <person name="Oxley P.R."/>
            <person name="Ji L."/>
            <person name="Fetter-Pruneda I."/>
            <person name="McKenzie S.K."/>
            <person name="Li C."/>
            <person name="Hu H."/>
            <person name="Zhang G."/>
            <person name="Kronauer D.J."/>
        </authorList>
    </citation>
    <scope>NUCLEOTIDE SEQUENCE [LARGE SCALE GENOMIC DNA]</scope>
</reference>
<dbReference type="OMA" id="NCRADED"/>
<gene>
    <name evidence="1" type="ORF">X777_05942</name>
</gene>
<accession>A0A026WDR8</accession>